<dbReference type="Pfam" id="PF07963">
    <property type="entry name" value="N_methyl"/>
    <property type="match status" value="1"/>
</dbReference>
<dbReference type="AlphaFoldDB" id="A0A5C6FFS0"/>
<evidence type="ECO:0000313" key="4">
    <source>
        <dbReference type="Proteomes" id="UP000318288"/>
    </source>
</evidence>
<keyword evidence="4" id="KW-1185">Reference proteome</keyword>
<keyword evidence="1" id="KW-0812">Transmembrane</keyword>
<evidence type="ECO:0000313" key="3">
    <source>
        <dbReference type="EMBL" id="TWU60258.1"/>
    </source>
</evidence>
<evidence type="ECO:0000259" key="2">
    <source>
        <dbReference type="Pfam" id="PF07596"/>
    </source>
</evidence>
<reference evidence="3 4" key="1">
    <citation type="submission" date="2019-02" db="EMBL/GenBank/DDBJ databases">
        <title>Deep-cultivation of Planctomycetes and their phenomic and genomic characterization uncovers novel biology.</title>
        <authorList>
            <person name="Wiegand S."/>
            <person name="Jogler M."/>
            <person name="Boedeker C."/>
            <person name="Pinto D."/>
            <person name="Vollmers J."/>
            <person name="Rivas-Marin E."/>
            <person name="Kohn T."/>
            <person name="Peeters S.H."/>
            <person name="Heuer A."/>
            <person name="Rast P."/>
            <person name="Oberbeckmann S."/>
            <person name="Bunk B."/>
            <person name="Jeske O."/>
            <person name="Meyerdierks A."/>
            <person name="Storesund J.E."/>
            <person name="Kallscheuer N."/>
            <person name="Luecker S."/>
            <person name="Lage O.M."/>
            <person name="Pohl T."/>
            <person name="Merkel B.J."/>
            <person name="Hornburger P."/>
            <person name="Mueller R.-W."/>
            <person name="Bruemmer F."/>
            <person name="Labrenz M."/>
            <person name="Spormann A.M."/>
            <person name="Op Den Camp H."/>
            <person name="Overmann J."/>
            <person name="Amann R."/>
            <person name="Jetten M.S.M."/>
            <person name="Mascher T."/>
            <person name="Medema M.H."/>
            <person name="Devos D.P."/>
            <person name="Kaster A.-K."/>
            <person name="Ovreas L."/>
            <person name="Rohde M."/>
            <person name="Galperin M.Y."/>
            <person name="Jogler C."/>
        </authorList>
    </citation>
    <scope>NUCLEOTIDE SEQUENCE [LARGE SCALE GENOMIC DNA]</scope>
    <source>
        <strain evidence="3 4">Poly51</strain>
    </source>
</reference>
<keyword evidence="1" id="KW-0472">Membrane</keyword>
<dbReference type="Proteomes" id="UP000318288">
    <property type="component" value="Unassembled WGS sequence"/>
</dbReference>
<gene>
    <name evidence="3" type="ORF">Poly51_05330</name>
</gene>
<dbReference type="Gene3D" id="3.30.700.10">
    <property type="entry name" value="Glycoprotein, Type 4 Pilin"/>
    <property type="match status" value="1"/>
</dbReference>
<dbReference type="InterPro" id="IPR027558">
    <property type="entry name" value="Pre_pil_HX9DG_C"/>
</dbReference>
<name>A0A5C6FFS0_9BACT</name>
<dbReference type="OrthoDB" id="269098at2"/>
<dbReference type="InterPro" id="IPR012902">
    <property type="entry name" value="N_methyl_site"/>
</dbReference>
<dbReference type="Pfam" id="PF07596">
    <property type="entry name" value="SBP_bac_10"/>
    <property type="match status" value="1"/>
</dbReference>
<dbReference type="EMBL" id="SJPW01000001">
    <property type="protein sequence ID" value="TWU60258.1"/>
    <property type="molecule type" value="Genomic_DNA"/>
</dbReference>
<dbReference type="PANTHER" id="PTHR30093:SF2">
    <property type="entry name" value="TYPE II SECRETION SYSTEM PROTEIN H"/>
    <property type="match status" value="1"/>
</dbReference>
<proteinExistence type="predicted"/>
<dbReference type="NCBIfam" id="TIGR04294">
    <property type="entry name" value="pre_pil_HX9DG"/>
    <property type="match status" value="1"/>
</dbReference>
<dbReference type="InterPro" id="IPR011453">
    <property type="entry name" value="DUF1559"/>
</dbReference>
<evidence type="ECO:0000256" key="1">
    <source>
        <dbReference type="SAM" id="Phobius"/>
    </source>
</evidence>
<accession>A0A5C6FFS0</accession>
<dbReference type="SUPFAM" id="SSF54523">
    <property type="entry name" value="Pili subunits"/>
    <property type="match status" value="1"/>
</dbReference>
<comment type="caution">
    <text evidence="3">The sequence shown here is derived from an EMBL/GenBank/DDBJ whole genome shotgun (WGS) entry which is preliminary data.</text>
</comment>
<dbReference type="InterPro" id="IPR045584">
    <property type="entry name" value="Pilin-like"/>
</dbReference>
<sequence length="397" mass="42751">MFSACAPARDCASPATRCRRPGFTLVEILVVISIIGILISITIPAVMHAKHAAARAQCGENLRQLALATTLFETTHGHMPGYLQKFGEFNGGVDPTDPSNYAGNVPRHVKVGGWPIALLGQLGNQPAYERWSLDRYPIIADNQSINAPTAEGYSPFAAVNFETFICPSASNYLTTRGINHYVANTGMHADSFPFTYTRPGSPARTVGFAKSQHHDNGIFNNQYAGFVGSAPTQLVATGKPFRIDDCDDGASQTMLLSENHQAGALYRTRLTNNTNHLTNIVNVNGKDVVEYPASSRYLQGAVWHFEDPNGFAGAPTPNAVHKINGGDVYLDLMTAANAPDLARPSSLHDGGVNMAMVDGSVRFVTESISYPIYQALLTPSGRSSDVPNNEFVPLDPI</sequence>
<dbReference type="RefSeq" id="WP_146453922.1">
    <property type="nucleotide sequence ID" value="NZ_SJPW01000001.1"/>
</dbReference>
<keyword evidence="1" id="KW-1133">Transmembrane helix</keyword>
<feature type="transmembrane region" description="Helical" evidence="1">
    <location>
        <begin position="25"/>
        <end position="47"/>
    </location>
</feature>
<organism evidence="3 4">
    <name type="scientific">Rubripirellula tenax</name>
    <dbReference type="NCBI Taxonomy" id="2528015"/>
    <lineage>
        <taxon>Bacteria</taxon>
        <taxon>Pseudomonadati</taxon>
        <taxon>Planctomycetota</taxon>
        <taxon>Planctomycetia</taxon>
        <taxon>Pirellulales</taxon>
        <taxon>Pirellulaceae</taxon>
        <taxon>Rubripirellula</taxon>
    </lineage>
</organism>
<protein>
    <recommendedName>
        <fullName evidence="2">DUF1559 domain-containing protein</fullName>
    </recommendedName>
</protein>
<feature type="domain" description="DUF1559" evidence="2">
    <location>
        <begin position="48"/>
        <end position="368"/>
    </location>
</feature>
<dbReference type="PANTHER" id="PTHR30093">
    <property type="entry name" value="GENERAL SECRETION PATHWAY PROTEIN G"/>
    <property type="match status" value="1"/>
</dbReference>
<dbReference type="NCBIfam" id="TIGR02532">
    <property type="entry name" value="IV_pilin_GFxxxE"/>
    <property type="match status" value="1"/>
</dbReference>